<comment type="caution">
    <text evidence="8">The sequence shown here is derived from an EMBL/GenBank/DDBJ whole genome shotgun (WGS) entry which is preliminary data.</text>
</comment>
<feature type="transmembrane region" description="Helical" evidence="7">
    <location>
        <begin position="379"/>
        <end position="399"/>
    </location>
</feature>
<dbReference type="GO" id="GO:0016020">
    <property type="term" value="C:membrane"/>
    <property type="evidence" value="ECO:0007669"/>
    <property type="project" value="UniProtKB-SubCell"/>
</dbReference>
<dbReference type="Pfam" id="PF13520">
    <property type="entry name" value="AA_permease_2"/>
    <property type="match status" value="1"/>
</dbReference>
<dbReference type="PANTHER" id="PTHR45649">
    <property type="entry name" value="AMINO-ACID PERMEASE BAT1"/>
    <property type="match status" value="1"/>
</dbReference>
<evidence type="ECO:0000256" key="2">
    <source>
        <dbReference type="ARBA" id="ARBA00022448"/>
    </source>
</evidence>
<keyword evidence="3 7" id="KW-0812">Transmembrane</keyword>
<dbReference type="InterPro" id="IPR004840">
    <property type="entry name" value="Amino_acid_permease_CS"/>
</dbReference>
<feature type="transmembrane region" description="Helical" evidence="7">
    <location>
        <begin position="275"/>
        <end position="298"/>
    </location>
</feature>
<evidence type="ECO:0000256" key="1">
    <source>
        <dbReference type="ARBA" id="ARBA00004141"/>
    </source>
</evidence>
<organism evidence="8 9">
    <name type="scientific">Cladonia borealis</name>
    <dbReference type="NCBI Taxonomy" id="184061"/>
    <lineage>
        <taxon>Eukaryota</taxon>
        <taxon>Fungi</taxon>
        <taxon>Dikarya</taxon>
        <taxon>Ascomycota</taxon>
        <taxon>Pezizomycotina</taxon>
        <taxon>Lecanoromycetes</taxon>
        <taxon>OSLEUM clade</taxon>
        <taxon>Lecanoromycetidae</taxon>
        <taxon>Lecanorales</taxon>
        <taxon>Lecanorineae</taxon>
        <taxon>Cladoniaceae</taxon>
        <taxon>Cladonia</taxon>
    </lineage>
</organism>
<feature type="transmembrane region" description="Helical" evidence="7">
    <location>
        <begin position="197"/>
        <end position="215"/>
    </location>
</feature>
<evidence type="ECO:0000256" key="4">
    <source>
        <dbReference type="ARBA" id="ARBA00022989"/>
    </source>
</evidence>
<evidence type="ECO:0000256" key="5">
    <source>
        <dbReference type="ARBA" id="ARBA00023136"/>
    </source>
</evidence>
<dbReference type="Gene3D" id="1.20.1740.10">
    <property type="entry name" value="Amino acid/polyamine transporter I"/>
    <property type="match status" value="1"/>
</dbReference>
<feature type="transmembrane region" description="Helical" evidence="7">
    <location>
        <begin position="41"/>
        <end position="60"/>
    </location>
</feature>
<feature type="compositionally biased region" description="Basic and acidic residues" evidence="6">
    <location>
        <begin position="1"/>
        <end position="15"/>
    </location>
</feature>
<sequence length="519" mass="56322">MDAKVKDSELVKERNPQVSSTTFTEAPVNASGHHQELDRNFNLLSICALAITSGNTWVALGGSVTVAIYDGGPPGVLYEFIAVSMFYWLIAASIAELASAMPSAGGVYHWASITAGRHGRICGFFAGHINFLAWIFGLAATAQIAAAQVVSMYAAFHPAFVTQRWHVFVAYLIFTWIPCFLVLFANKLLPMFESIGGFLIISGVFITIVVCASMPDVHATNDFVWRDWQNSTGYTSNGFVFLLGMLNGAFAVGTPDVVSHLAEEIPRPTKNIPKAILAQFVVGFISSFAYLISLFYSISDLNSVLDSRYLFPLATIYDQATNSASGTVGLLVLAFLPNFIALIGVFITSSRMFWTLARDNATPFASTFAKVSKTYKNPFNSVLFCAVISTILGCIYLGSSTAFNAFVGSFVVLSSLSYLAAILPHLLNRRSGIKPGWFWMPGAIGFVVNTVACLYIITFIVIFCFPFSLPVSASTMNYASLMIGGLSLFVVGFWFLRKGAYEGPKYIPLDAEILAADAI</sequence>
<keyword evidence="4 7" id="KW-1133">Transmembrane helix</keyword>
<evidence type="ECO:0000256" key="6">
    <source>
        <dbReference type="SAM" id="MobiDB-lite"/>
    </source>
</evidence>
<proteinExistence type="predicted"/>
<dbReference type="InterPro" id="IPR002293">
    <property type="entry name" value="AA/rel_permease1"/>
</dbReference>
<evidence type="ECO:0000313" key="9">
    <source>
        <dbReference type="Proteomes" id="UP001166286"/>
    </source>
</evidence>
<evidence type="ECO:0000256" key="3">
    <source>
        <dbReference type="ARBA" id="ARBA00022692"/>
    </source>
</evidence>
<keyword evidence="5 7" id="KW-0472">Membrane</keyword>
<feature type="transmembrane region" description="Helical" evidence="7">
    <location>
        <begin position="439"/>
        <end position="469"/>
    </location>
</feature>
<dbReference type="Proteomes" id="UP001166286">
    <property type="component" value="Unassembled WGS sequence"/>
</dbReference>
<dbReference type="GO" id="GO:0022857">
    <property type="term" value="F:transmembrane transporter activity"/>
    <property type="evidence" value="ECO:0007669"/>
    <property type="project" value="InterPro"/>
</dbReference>
<dbReference type="GO" id="GO:0006865">
    <property type="term" value="P:amino acid transport"/>
    <property type="evidence" value="ECO:0007669"/>
    <property type="project" value="InterPro"/>
</dbReference>
<dbReference type="PROSITE" id="PS00218">
    <property type="entry name" value="AMINO_ACID_PERMEASE_1"/>
    <property type="match status" value="1"/>
</dbReference>
<evidence type="ECO:0008006" key="10">
    <source>
        <dbReference type="Google" id="ProtNLM"/>
    </source>
</evidence>
<dbReference type="AlphaFoldDB" id="A0AA39R2I3"/>
<feature type="transmembrane region" description="Helical" evidence="7">
    <location>
        <begin position="121"/>
        <end position="145"/>
    </location>
</feature>
<dbReference type="PIRSF" id="PIRSF006060">
    <property type="entry name" value="AA_transporter"/>
    <property type="match status" value="1"/>
</dbReference>
<keyword evidence="2" id="KW-0813">Transport</keyword>
<dbReference type="PANTHER" id="PTHR45649:SF27">
    <property type="entry name" value="CHOLINE TRANSPORTER (EUROFUNG)"/>
    <property type="match status" value="1"/>
</dbReference>
<comment type="subcellular location">
    <subcellularLocation>
        <location evidence="1">Membrane</location>
        <topology evidence="1">Multi-pass membrane protein</topology>
    </subcellularLocation>
</comment>
<evidence type="ECO:0000256" key="7">
    <source>
        <dbReference type="SAM" id="Phobius"/>
    </source>
</evidence>
<feature type="region of interest" description="Disordered" evidence="6">
    <location>
        <begin position="1"/>
        <end position="25"/>
    </location>
</feature>
<gene>
    <name evidence="8" type="ORF">JMJ35_005369</name>
</gene>
<name>A0AA39R2I3_9LECA</name>
<keyword evidence="9" id="KW-1185">Reference proteome</keyword>
<feature type="transmembrane region" description="Helical" evidence="7">
    <location>
        <begin position="328"/>
        <end position="348"/>
    </location>
</feature>
<feature type="transmembrane region" description="Helical" evidence="7">
    <location>
        <begin position="80"/>
        <end position="100"/>
    </location>
</feature>
<feature type="transmembrane region" description="Helical" evidence="7">
    <location>
        <begin position="475"/>
        <end position="496"/>
    </location>
</feature>
<dbReference type="EMBL" id="JAFEKC020000011">
    <property type="protein sequence ID" value="KAK0512241.1"/>
    <property type="molecule type" value="Genomic_DNA"/>
</dbReference>
<reference evidence="8" key="1">
    <citation type="submission" date="2023-03" db="EMBL/GenBank/DDBJ databases">
        <title>Complete genome of Cladonia borealis.</title>
        <authorList>
            <person name="Park H."/>
        </authorList>
    </citation>
    <scope>NUCLEOTIDE SEQUENCE</scope>
    <source>
        <strain evidence="8">ANT050790</strain>
    </source>
</reference>
<feature type="transmembrane region" description="Helical" evidence="7">
    <location>
        <begin position="405"/>
        <end position="427"/>
    </location>
</feature>
<feature type="transmembrane region" description="Helical" evidence="7">
    <location>
        <begin position="235"/>
        <end position="254"/>
    </location>
</feature>
<protein>
    <recommendedName>
        <fullName evidence="10">Choline transport protein</fullName>
    </recommendedName>
</protein>
<evidence type="ECO:0000313" key="8">
    <source>
        <dbReference type="EMBL" id="KAK0512241.1"/>
    </source>
</evidence>
<accession>A0AA39R2I3</accession>
<feature type="transmembrane region" description="Helical" evidence="7">
    <location>
        <begin position="165"/>
        <end position="185"/>
    </location>
</feature>